<gene>
    <name evidence="2" type="ORF">M231_00835</name>
</gene>
<feature type="region of interest" description="Disordered" evidence="1">
    <location>
        <begin position="27"/>
        <end position="80"/>
    </location>
</feature>
<organism evidence="2 3">
    <name type="scientific">Tremella mesenterica</name>
    <name type="common">Jelly fungus</name>
    <dbReference type="NCBI Taxonomy" id="5217"/>
    <lineage>
        <taxon>Eukaryota</taxon>
        <taxon>Fungi</taxon>
        <taxon>Dikarya</taxon>
        <taxon>Basidiomycota</taxon>
        <taxon>Agaricomycotina</taxon>
        <taxon>Tremellomycetes</taxon>
        <taxon>Tremellales</taxon>
        <taxon>Tremellaceae</taxon>
        <taxon>Tremella</taxon>
    </lineage>
</organism>
<keyword evidence="3" id="KW-1185">Reference proteome</keyword>
<proteinExistence type="predicted"/>
<evidence type="ECO:0000313" key="3">
    <source>
        <dbReference type="Proteomes" id="UP000289152"/>
    </source>
</evidence>
<comment type="caution">
    <text evidence="2">The sequence shown here is derived from an EMBL/GenBank/DDBJ whole genome shotgun (WGS) entry which is preliminary data.</text>
</comment>
<accession>A0A4Q1BV01</accession>
<evidence type="ECO:0000313" key="2">
    <source>
        <dbReference type="EMBL" id="RXK41836.1"/>
    </source>
</evidence>
<dbReference type="VEuPathDB" id="FungiDB:TREMEDRAFT_61319"/>
<dbReference type="AlphaFoldDB" id="A0A4Q1BV01"/>
<feature type="compositionally biased region" description="Basic and acidic residues" evidence="1">
    <location>
        <begin position="41"/>
        <end position="67"/>
    </location>
</feature>
<name>A0A4Q1BV01_TREME</name>
<sequence length="131" mass="14538">MDFEGTYKLFLTLLNELPLGTVEKALGQNVNSTSNEEAGEDSGKDDEGRDYSHEEGIGSHDGMDIDGNKTGNDNQDVAGDTRDLGREIIYEGWYKGPIFCEAGEYNSSDCLGWKRINHSPDEIEIRTLRGM</sequence>
<evidence type="ECO:0000256" key="1">
    <source>
        <dbReference type="SAM" id="MobiDB-lite"/>
    </source>
</evidence>
<dbReference type="InParanoid" id="A0A4Q1BV01"/>
<dbReference type="EMBL" id="SDIL01000005">
    <property type="protein sequence ID" value="RXK41836.1"/>
    <property type="molecule type" value="Genomic_DNA"/>
</dbReference>
<protein>
    <submittedName>
        <fullName evidence="2">Uncharacterized protein</fullName>
    </submittedName>
</protein>
<reference evidence="2 3" key="1">
    <citation type="submission" date="2016-06" db="EMBL/GenBank/DDBJ databases">
        <title>Evolution of pathogenesis and genome organization in the Tremellales.</title>
        <authorList>
            <person name="Cuomo C."/>
            <person name="Litvintseva A."/>
            <person name="Heitman J."/>
            <person name="Chen Y."/>
            <person name="Sun S."/>
            <person name="Springer D."/>
            <person name="Dromer F."/>
            <person name="Young S."/>
            <person name="Zeng Q."/>
            <person name="Chapman S."/>
            <person name="Gujja S."/>
            <person name="Saif S."/>
            <person name="Birren B."/>
        </authorList>
    </citation>
    <scope>NUCLEOTIDE SEQUENCE [LARGE SCALE GENOMIC DNA]</scope>
    <source>
        <strain evidence="2 3">ATCC 28783</strain>
    </source>
</reference>
<dbReference type="Proteomes" id="UP000289152">
    <property type="component" value="Unassembled WGS sequence"/>
</dbReference>